<comment type="function">
    <text evidence="7">Part of the tripartite ATP-independent periplasmic (TRAP) transport system.</text>
</comment>
<organism evidence="9 10">
    <name type="scientific">Caldovatus sediminis</name>
    <dbReference type="NCBI Taxonomy" id="2041189"/>
    <lineage>
        <taxon>Bacteria</taxon>
        <taxon>Pseudomonadati</taxon>
        <taxon>Pseudomonadota</taxon>
        <taxon>Alphaproteobacteria</taxon>
        <taxon>Acetobacterales</taxon>
        <taxon>Roseomonadaceae</taxon>
        <taxon>Caldovatus</taxon>
    </lineage>
</organism>
<feature type="transmembrane region" description="Helical" evidence="7">
    <location>
        <begin position="370"/>
        <end position="393"/>
    </location>
</feature>
<evidence type="ECO:0000256" key="4">
    <source>
        <dbReference type="ARBA" id="ARBA00022692"/>
    </source>
</evidence>
<dbReference type="GO" id="GO:0022857">
    <property type="term" value="F:transmembrane transporter activity"/>
    <property type="evidence" value="ECO:0007669"/>
    <property type="project" value="UniProtKB-UniRule"/>
</dbReference>
<feature type="transmembrane region" description="Helical" evidence="7">
    <location>
        <begin position="98"/>
        <end position="128"/>
    </location>
</feature>
<gene>
    <name evidence="9" type="ORF">GCM10010964_06910</name>
</gene>
<evidence type="ECO:0000259" key="8">
    <source>
        <dbReference type="Pfam" id="PF06808"/>
    </source>
</evidence>
<dbReference type="Proteomes" id="UP000597507">
    <property type="component" value="Unassembled WGS sequence"/>
</dbReference>
<evidence type="ECO:0000256" key="6">
    <source>
        <dbReference type="ARBA" id="ARBA00023136"/>
    </source>
</evidence>
<feature type="transmembrane region" description="Helical" evidence="7">
    <location>
        <begin position="252"/>
        <end position="270"/>
    </location>
</feature>
<keyword evidence="6 7" id="KW-0472">Membrane</keyword>
<feature type="transmembrane region" description="Helical" evidence="7">
    <location>
        <begin position="12"/>
        <end position="40"/>
    </location>
</feature>
<comment type="caution">
    <text evidence="9">The sequence shown here is derived from an EMBL/GenBank/DDBJ whole genome shotgun (WGS) entry which is preliminary data.</text>
</comment>
<comment type="subcellular location">
    <subcellularLocation>
        <location evidence="1 7">Cell inner membrane</location>
        <topology evidence="1 7">Multi-pass membrane protein</topology>
    </subcellularLocation>
</comment>
<protein>
    <recommendedName>
        <fullName evidence="7">TRAP transporter large permease protein</fullName>
    </recommendedName>
</protein>
<dbReference type="InterPro" id="IPR004681">
    <property type="entry name" value="TRAP_DctM"/>
</dbReference>
<dbReference type="AlphaFoldDB" id="A0A8J2Z8E8"/>
<comment type="subunit">
    <text evidence="7">The complex comprises the extracytoplasmic solute receptor protein and the two transmembrane proteins.</text>
</comment>
<sequence>MSDPVLGMVMLGSFIFVILLGFPVAFTLMAMGLGFGYLSMHERVFDLLVQRTYAVMANDVLISVPLFIFMGYVIERANILDRLFRSLQLASGGLPGSLAIATLATCALFATATGIVGAVVTLMGLLAFPAMLRAGYDTRIAAGVTCAGGCLGILIPPSIMLILYGATAGESVVRLYAAAFVPGIGLALLYMLYVLGLAVMRPATAPRLPPEERRVPFGAVLLALATSFMPLAALIMAVLGAILLGLATPSEAAAMGALGAVLLAALYRALSFEKLKESVFLTARTTAMVCWLFVGAYIFTSVFGYLGGHHVIEQIFVEQLNLSPVTFLILTQIIIFLLGWPLEWSEIVLIFVPIFLPLLPTFGIDPVFFGVLVALNLQTSFLTPPVAMAAYYLKGVAPPEVRLSQIFAGTLPFVGIVILSMALLYVFPELATWLPAYLYDHAPGVAGENVLEIPEGGFRVDDEMPSLPPLN</sequence>
<feature type="transmembrane region" description="Helical" evidence="7">
    <location>
        <begin position="176"/>
        <end position="199"/>
    </location>
</feature>
<feature type="transmembrane region" description="Helical" evidence="7">
    <location>
        <begin position="320"/>
        <end position="340"/>
    </location>
</feature>
<reference evidence="9 10" key="1">
    <citation type="journal article" date="2014" name="Int. J. Syst. Evol. Microbiol.">
        <title>Complete genome sequence of Corynebacterium casei LMG S-19264T (=DSM 44701T), isolated from a smear-ripened cheese.</title>
        <authorList>
            <consortium name="US DOE Joint Genome Institute (JGI-PGF)"/>
            <person name="Walter F."/>
            <person name="Albersmeier A."/>
            <person name="Kalinowski J."/>
            <person name="Ruckert C."/>
        </authorList>
    </citation>
    <scope>NUCLEOTIDE SEQUENCE [LARGE SCALE GENOMIC DNA]</scope>
    <source>
        <strain evidence="9 10">CGMCC 1.16330</strain>
    </source>
</reference>
<keyword evidence="7" id="KW-0813">Transport</keyword>
<dbReference type="PIRSF" id="PIRSF006066">
    <property type="entry name" value="HI0050"/>
    <property type="match status" value="1"/>
</dbReference>
<dbReference type="GO" id="GO:0005886">
    <property type="term" value="C:plasma membrane"/>
    <property type="evidence" value="ECO:0007669"/>
    <property type="project" value="UniProtKB-SubCell"/>
</dbReference>
<evidence type="ECO:0000256" key="3">
    <source>
        <dbReference type="ARBA" id="ARBA00022519"/>
    </source>
</evidence>
<evidence type="ECO:0000313" key="10">
    <source>
        <dbReference type="Proteomes" id="UP000597507"/>
    </source>
</evidence>
<dbReference type="EMBL" id="BMKS01000002">
    <property type="protein sequence ID" value="GGG21345.1"/>
    <property type="molecule type" value="Genomic_DNA"/>
</dbReference>
<keyword evidence="3 7" id="KW-0997">Cell inner membrane</keyword>
<dbReference type="PANTHER" id="PTHR33362:SF7">
    <property type="entry name" value="SLL1103 PROTEIN"/>
    <property type="match status" value="1"/>
</dbReference>
<feature type="transmembrane region" description="Helical" evidence="7">
    <location>
        <begin position="405"/>
        <end position="427"/>
    </location>
</feature>
<feature type="domain" description="TRAP C4-dicarboxylate transport system permease DctM subunit" evidence="8">
    <location>
        <begin position="11"/>
        <end position="430"/>
    </location>
</feature>
<evidence type="ECO:0000256" key="2">
    <source>
        <dbReference type="ARBA" id="ARBA00022475"/>
    </source>
</evidence>
<evidence type="ECO:0000256" key="7">
    <source>
        <dbReference type="RuleBase" id="RU369079"/>
    </source>
</evidence>
<evidence type="ECO:0000313" key="9">
    <source>
        <dbReference type="EMBL" id="GGG21345.1"/>
    </source>
</evidence>
<keyword evidence="10" id="KW-1185">Reference proteome</keyword>
<keyword evidence="2" id="KW-1003">Cell membrane</keyword>
<comment type="similarity">
    <text evidence="7">Belongs to the TRAP transporter large permease family.</text>
</comment>
<dbReference type="NCBIfam" id="TIGR00786">
    <property type="entry name" value="dctM"/>
    <property type="match status" value="1"/>
</dbReference>
<keyword evidence="4 7" id="KW-0812">Transmembrane</keyword>
<feature type="transmembrane region" description="Helical" evidence="7">
    <location>
        <begin position="347"/>
        <end position="364"/>
    </location>
</feature>
<dbReference type="RefSeq" id="WP_188898510.1">
    <property type="nucleotide sequence ID" value="NZ_BMKS01000002.1"/>
</dbReference>
<feature type="transmembrane region" description="Helical" evidence="7">
    <location>
        <begin position="140"/>
        <end position="164"/>
    </location>
</feature>
<feature type="transmembrane region" description="Helical" evidence="7">
    <location>
        <begin position="52"/>
        <end position="74"/>
    </location>
</feature>
<dbReference type="PANTHER" id="PTHR33362">
    <property type="entry name" value="SIALIC ACID TRAP TRANSPORTER PERMEASE PROTEIN SIAT-RELATED"/>
    <property type="match status" value="1"/>
</dbReference>
<dbReference type="Pfam" id="PF06808">
    <property type="entry name" value="DctM"/>
    <property type="match status" value="1"/>
</dbReference>
<dbReference type="InterPro" id="IPR010656">
    <property type="entry name" value="DctM"/>
</dbReference>
<proteinExistence type="inferred from homology"/>
<evidence type="ECO:0000256" key="5">
    <source>
        <dbReference type="ARBA" id="ARBA00022989"/>
    </source>
</evidence>
<evidence type="ECO:0000256" key="1">
    <source>
        <dbReference type="ARBA" id="ARBA00004429"/>
    </source>
</evidence>
<feature type="transmembrane region" description="Helical" evidence="7">
    <location>
        <begin position="220"/>
        <end position="246"/>
    </location>
</feature>
<name>A0A8J2Z8E8_9PROT</name>
<keyword evidence="5 7" id="KW-1133">Transmembrane helix</keyword>
<accession>A0A8J2Z8E8</accession>
<feature type="transmembrane region" description="Helical" evidence="7">
    <location>
        <begin position="290"/>
        <end position="308"/>
    </location>
</feature>